<keyword evidence="1" id="KW-0175">Coiled coil</keyword>
<evidence type="ECO:0000313" key="5">
    <source>
        <dbReference type="Proteomes" id="UP001484239"/>
    </source>
</evidence>
<reference evidence="4 5" key="1">
    <citation type="submission" date="2024-02" db="EMBL/GenBank/DDBJ databases">
        <title>A novel Gemmatimonadota bacterium.</title>
        <authorList>
            <person name="Du Z.-J."/>
            <person name="Ye Y.-Q."/>
        </authorList>
    </citation>
    <scope>NUCLEOTIDE SEQUENCE [LARGE SCALE GENOMIC DNA]</scope>
    <source>
        <strain evidence="4 5">DH-20</strain>
    </source>
</reference>
<evidence type="ECO:0000313" key="4">
    <source>
        <dbReference type="EMBL" id="MEK9502328.1"/>
    </source>
</evidence>
<comment type="caution">
    <text evidence="4">The sequence shown here is derived from an EMBL/GenBank/DDBJ whole genome shotgun (WGS) entry which is preliminary data.</text>
</comment>
<evidence type="ECO:0000256" key="2">
    <source>
        <dbReference type="SAM" id="MobiDB-lite"/>
    </source>
</evidence>
<keyword evidence="3" id="KW-1133">Transmembrane helix</keyword>
<gene>
    <name evidence="4" type="ORF">WI372_15145</name>
</gene>
<name>A0ABU9EE21_9BACT</name>
<sequence>MHTLADSFRGLAFVAAGLATLGCALPGAAQSPREIVSKSVSVGSDASSLTLEFDRGEGLFIELDDGIVSIDGEVVGAFESDGPLDEAWRSLLGFAVALDEAPLATALVEWAPPESLESEAAEVALRIDEALEAAFGTTAAVLSEERRASAPADASVTLRTLVSLLDRTDALAGLAEALDEVDLDDLRLSVGEELVIGRDETVEGSVLVLDGDLEVAGHVRGDVVVVDGDLRLRDGARIDGDVRIADGALVDGGGRLEGEVIRIESSDVEMERRIRDELRSEIRSEIRAAARDGQRDRRDESAFGRVFGGIGGALSHFFSVIVVGLIGAVVVHFAGPNLDAVAETARRTPTRSLMVGTAGAFLILPAFVLGIVALAISIVGIPALILWIPLFPVAVVLGVGLGFLAVFRNIGIWVSRQDLPYLGWVRLTNPVTLVAGGALAMSAPSIAAELVSVFPWTGALEMVLRTSAVVLTAVVGLLGFGSVLLTRAGRKPEFFDDDLFGGWGGRRPRTASTGTDDDGLWSEMEASAAAAGRTASEAMDHAADTVDAAAEAMSAEADRVADDLESLAHDMKTELDDAVNRADEAVDDVTQAVDDALDEAADAVDEALDDEIEVDFEIEGDEDGDEGDEDRHGR</sequence>
<feature type="transmembrane region" description="Helical" evidence="3">
    <location>
        <begin position="353"/>
        <end position="378"/>
    </location>
</feature>
<dbReference type="Proteomes" id="UP001484239">
    <property type="component" value="Unassembled WGS sequence"/>
</dbReference>
<keyword evidence="3" id="KW-0472">Membrane</keyword>
<dbReference type="EMBL" id="JBBHLI010000010">
    <property type="protein sequence ID" value="MEK9502328.1"/>
    <property type="molecule type" value="Genomic_DNA"/>
</dbReference>
<evidence type="ECO:0000256" key="3">
    <source>
        <dbReference type="SAM" id="Phobius"/>
    </source>
</evidence>
<feature type="transmembrane region" description="Helical" evidence="3">
    <location>
        <begin position="467"/>
        <end position="485"/>
    </location>
</feature>
<organism evidence="4 5">
    <name type="scientific">Gaopeijia maritima</name>
    <dbReference type="NCBI Taxonomy" id="3119007"/>
    <lineage>
        <taxon>Bacteria</taxon>
        <taxon>Pseudomonadati</taxon>
        <taxon>Gemmatimonadota</taxon>
        <taxon>Longimicrobiia</taxon>
        <taxon>Gaopeijiales</taxon>
        <taxon>Gaopeijiaceae</taxon>
        <taxon>Gaopeijia</taxon>
    </lineage>
</organism>
<feature type="coiled-coil region" evidence="1">
    <location>
        <begin position="561"/>
        <end position="606"/>
    </location>
</feature>
<protein>
    <recommendedName>
        <fullName evidence="6">Polymer-forming cytoskeletal protein</fullName>
    </recommendedName>
</protein>
<dbReference type="RefSeq" id="WP_405274333.1">
    <property type="nucleotide sequence ID" value="NZ_JBBHLI010000010.1"/>
</dbReference>
<accession>A0ABU9EE21</accession>
<feature type="compositionally biased region" description="Acidic residues" evidence="2">
    <location>
        <begin position="615"/>
        <end position="628"/>
    </location>
</feature>
<proteinExistence type="predicted"/>
<evidence type="ECO:0008006" key="6">
    <source>
        <dbReference type="Google" id="ProtNLM"/>
    </source>
</evidence>
<feature type="transmembrane region" description="Helical" evidence="3">
    <location>
        <begin position="427"/>
        <end position="447"/>
    </location>
</feature>
<feature type="region of interest" description="Disordered" evidence="2">
    <location>
        <begin position="615"/>
        <end position="634"/>
    </location>
</feature>
<feature type="transmembrane region" description="Helical" evidence="3">
    <location>
        <begin position="306"/>
        <end position="333"/>
    </location>
</feature>
<evidence type="ECO:0000256" key="1">
    <source>
        <dbReference type="SAM" id="Coils"/>
    </source>
</evidence>
<keyword evidence="3" id="KW-0812">Transmembrane</keyword>
<keyword evidence="5" id="KW-1185">Reference proteome</keyword>
<feature type="transmembrane region" description="Helical" evidence="3">
    <location>
        <begin position="384"/>
        <end position="407"/>
    </location>
</feature>